<proteinExistence type="predicted"/>
<accession>A0A934W8I4</accession>
<dbReference type="AlphaFoldDB" id="A0A934W8I4"/>
<dbReference type="RefSeq" id="WP_200598039.1">
    <property type="nucleotide sequence ID" value="NZ_JAEPBG010000024.1"/>
</dbReference>
<feature type="chain" id="PRO_5037872078" evidence="1">
    <location>
        <begin position="20"/>
        <end position="147"/>
    </location>
</feature>
<gene>
    <name evidence="2" type="ORF">JJB74_29005</name>
</gene>
<dbReference type="Proteomes" id="UP000622890">
    <property type="component" value="Unassembled WGS sequence"/>
</dbReference>
<name>A0A934W8I4_9BURK</name>
<reference evidence="2" key="1">
    <citation type="submission" date="2021-01" db="EMBL/GenBank/DDBJ databases">
        <title>Genome sequence of strain Noviherbaspirillum sp. DKR-6.</title>
        <authorList>
            <person name="Chaudhary D.K."/>
        </authorList>
    </citation>
    <scope>NUCLEOTIDE SEQUENCE</scope>
    <source>
        <strain evidence="2">DKR-6</strain>
    </source>
</reference>
<evidence type="ECO:0000256" key="1">
    <source>
        <dbReference type="SAM" id="SignalP"/>
    </source>
</evidence>
<keyword evidence="1" id="KW-0732">Signal</keyword>
<sequence>MQKIPLVFLLSALPVLAVAADKWIPVISQNAPGGPILLNTSTIQVNGNGNRVATLRILAAKGYQTDMLIEFDCRSRRTHTLASATTDTEGHLIAAGGRNVYLVHGRTKRGIWPSLPLTLHFAQKKKLRDANACSEREISVVERQKIG</sequence>
<feature type="signal peptide" evidence="1">
    <location>
        <begin position="1"/>
        <end position="19"/>
    </location>
</feature>
<protein>
    <submittedName>
        <fullName evidence="2">Uncharacterized protein</fullName>
    </submittedName>
</protein>
<keyword evidence="3" id="KW-1185">Reference proteome</keyword>
<evidence type="ECO:0000313" key="2">
    <source>
        <dbReference type="EMBL" id="MBK4738672.1"/>
    </source>
</evidence>
<comment type="caution">
    <text evidence="2">The sequence shown here is derived from an EMBL/GenBank/DDBJ whole genome shotgun (WGS) entry which is preliminary data.</text>
</comment>
<evidence type="ECO:0000313" key="3">
    <source>
        <dbReference type="Proteomes" id="UP000622890"/>
    </source>
</evidence>
<organism evidence="2 3">
    <name type="scientific">Noviherbaspirillum pedocola</name>
    <dbReference type="NCBI Taxonomy" id="2801341"/>
    <lineage>
        <taxon>Bacteria</taxon>
        <taxon>Pseudomonadati</taxon>
        <taxon>Pseudomonadota</taxon>
        <taxon>Betaproteobacteria</taxon>
        <taxon>Burkholderiales</taxon>
        <taxon>Oxalobacteraceae</taxon>
        <taxon>Noviherbaspirillum</taxon>
    </lineage>
</organism>
<dbReference type="EMBL" id="JAEPBG010000024">
    <property type="protein sequence ID" value="MBK4738672.1"/>
    <property type="molecule type" value="Genomic_DNA"/>
</dbReference>